<comment type="subunit">
    <text evidence="1 8">Homodimer.</text>
</comment>
<dbReference type="PROSITE" id="PS01266">
    <property type="entry name" value="ADENYLOSUCCIN_SYN_1"/>
    <property type="match status" value="1"/>
</dbReference>
<evidence type="ECO:0000256" key="6">
    <source>
        <dbReference type="ARBA" id="ARBA00022842"/>
    </source>
</evidence>
<feature type="binding site" evidence="8">
    <location>
        <position position="77"/>
    </location>
    <ligand>
        <name>Mg(2+)</name>
        <dbReference type="ChEBI" id="CHEBI:18420"/>
    </ligand>
</feature>
<feature type="binding site" evidence="8">
    <location>
        <begin position="453"/>
        <end position="455"/>
    </location>
    <ligand>
        <name>GTP</name>
        <dbReference type="ChEBI" id="CHEBI:37565"/>
    </ligand>
</feature>
<feature type="binding site" evidence="8">
    <location>
        <position position="277"/>
    </location>
    <ligand>
        <name>IMP</name>
        <dbReference type="ChEBI" id="CHEBI:58053"/>
    </ligand>
</feature>
<dbReference type="SUPFAM" id="SSF52540">
    <property type="entry name" value="P-loop containing nucleoside triphosphate hydrolases"/>
    <property type="match status" value="1"/>
</dbReference>
<comment type="cofactor">
    <cofactor evidence="8">
        <name>Mg(2+)</name>
        <dbReference type="ChEBI" id="CHEBI:18420"/>
    </cofactor>
    <text evidence="8">Binds 1 Mg(2+) ion per subunit.</text>
</comment>
<feature type="binding site" evidence="8">
    <location>
        <begin position="50"/>
        <end position="53"/>
    </location>
    <ligand>
        <name>IMP</name>
        <dbReference type="ChEBI" id="CHEBI:58053"/>
    </ligand>
</feature>
<dbReference type="EMBL" id="JAGTXO010000006">
    <property type="protein sequence ID" value="KAG8467354.1"/>
    <property type="molecule type" value="Genomic_DNA"/>
</dbReference>
<dbReference type="PANTHER" id="PTHR11846">
    <property type="entry name" value="ADENYLOSUCCINATE SYNTHETASE"/>
    <property type="match status" value="1"/>
</dbReference>
<proteinExistence type="inferred from homology"/>
<comment type="caution">
    <text evidence="11">The sequence shown here is derived from an EMBL/GenBank/DDBJ whole genome shotgun (WGS) entry which is preliminary data.</text>
</comment>
<feature type="binding site" evidence="8">
    <location>
        <position position="262"/>
    </location>
    <ligand>
        <name>IMP</name>
        <dbReference type="ChEBI" id="CHEBI:58053"/>
    </ligand>
</feature>
<dbReference type="Gene3D" id="3.90.170.10">
    <property type="entry name" value="Adenylosuccinate Synthetase, subunit A, domain 3"/>
    <property type="match status" value="1"/>
</dbReference>
<dbReference type="InterPro" id="IPR027417">
    <property type="entry name" value="P-loop_NTPase"/>
</dbReference>
<feature type="active site" description="Proton acceptor" evidence="8">
    <location>
        <position position="50"/>
    </location>
</feature>
<feature type="binding site" evidence="8">
    <location>
        <begin position="75"/>
        <end position="78"/>
    </location>
    <ligand>
        <name>IMP</name>
        <dbReference type="ChEBI" id="CHEBI:58053"/>
    </ligand>
</feature>
<keyword evidence="8" id="KW-0963">Cytoplasm</keyword>
<dbReference type="FunFam" id="3.90.170.10:FF:000001">
    <property type="entry name" value="Adenylosuccinate synthetase"/>
    <property type="match status" value="1"/>
</dbReference>
<comment type="function">
    <text evidence="8">Plays an important role in the de novo pathway and in the salvage pathway of purine nucleotide biosynthesis. Catalyzes the first commited step in the biosynthesis of AMP from IMP.</text>
</comment>
<keyword evidence="5 8" id="KW-0658">Purine biosynthesis</keyword>
<keyword evidence="6 8" id="KW-0460">Magnesium</keyword>
<evidence type="ECO:0000256" key="7">
    <source>
        <dbReference type="ARBA" id="ARBA00023134"/>
    </source>
</evidence>
<evidence type="ECO:0000313" key="11">
    <source>
        <dbReference type="EMBL" id="KAG8467354.1"/>
    </source>
</evidence>
<dbReference type="GO" id="GO:0000287">
    <property type="term" value="F:magnesium ion binding"/>
    <property type="evidence" value="ECO:0007669"/>
    <property type="project" value="UniProtKB-UniRule"/>
</dbReference>
<dbReference type="GO" id="GO:0005525">
    <property type="term" value="F:GTP binding"/>
    <property type="evidence" value="ECO:0007669"/>
    <property type="project" value="UniProtKB-UniRule"/>
</dbReference>
<dbReference type="InterPro" id="IPR042111">
    <property type="entry name" value="Adenylosuccinate_synth_dom3"/>
</dbReference>
<keyword evidence="3 8" id="KW-0479">Metal-binding</keyword>
<evidence type="ECO:0000256" key="9">
    <source>
        <dbReference type="PROSITE-ProRule" id="PRU10134"/>
    </source>
</evidence>
<keyword evidence="12" id="KW-1185">Reference proteome</keyword>
<feature type="binding site" evidence="8">
    <location>
        <position position="169"/>
    </location>
    <ligand>
        <name>IMP</name>
        <dbReference type="ChEBI" id="CHEBI:58053"/>
    </ligand>
</feature>
<feature type="binding site" evidence="8">
    <location>
        <begin position="369"/>
        <end position="371"/>
    </location>
    <ligand>
        <name>GTP</name>
        <dbReference type="ChEBI" id="CHEBI:37565"/>
    </ligand>
</feature>
<dbReference type="InterPro" id="IPR042110">
    <property type="entry name" value="Adenylosuccinate_synth_dom2"/>
</dbReference>
<gene>
    <name evidence="11" type="ORF">KFE25_000670</name>
</gene>
<dbReference type="PANTHER" id="PTHR11846:SF0">
    <property type="entry name" value="ADENYLOSUCCINATE SYNTHETASE"/>
    <property type="match status" value="1"/>
</dbReference>
<evidence type="ECO:0000256" key="8">
    <source>
        <dbReference type="HAMAP-Rule" id="MF_03125"/>
    </source>
</evidence>
<evidence type="ECO:0000256" key="10">
    <source>
        <dbReference type="RuleBase" id="RU000520"/>
    </source>
</evidence>
<evidence type="ECO:0000313" key="12">
    <source>
        <dbReference type="Proteomes" id="UP000751190"/>
    </source>
</evidence>
<feature type="binding site" evidence="8">
    <location>
        <begin position="49"/>
        <end position="55"/>
    </location>
    <ligand>
        <name>GTP</name>
        <dbReference type="ChEBI" id="CHEBI:37565"/>
    </ligand>
</feature>
<dbReference type="InterPro" id="IPR033128">
    <property type="entry name" value="Adenylosuccin_syn_Lys_AS"/>
</dbReference>
<dbReference type="InterPro" id="IPR001114">
    <property type="entry name" value="Adenylosuccinate_synthetase"/>
</dbReference>
<keyword evidence="4 8" id="KW-0547">Nucleotide-binding</keyword>
<evidence type="ECO:0000256" key="2">
    <source>
        <dbReference type="ARBA" id="ARBA00022598"/>
    </source>
</evidence>
<comment type="catalytic activity">
    <reaction evidence="8 10">
        <text>IMP + L-aspartate + GTP = N(6)-(1,2-dicarboxyethyl)-AMP + GDP + phosphate + 2 H(+)</text>
        <dbReference type="Rhea" id="RHEA:15753"/>
        <dbReference type="ChEBI" id="CHEBI:15378"/>
        <dbReference type="ChEBI" id="CHEBI:29991"/>
        <dbReference type="ChEBI" id="CHEBI:37565"/>
        <dbReference type="ChEBI" id="CHEBI:43474"/>
        <dbReference type="ChEBI" id="CHEBI:57567"/>
        <dbReference type="ChEBI" id="CHEBI:58053"/>
        <dbReference type="ChEBI" id="CHEBI:58189"/>
        <dbReference type="EC" id="6.3.4.4"/>
    </reaction>
</comment>
<comment type="function">
    <text evidence="10">Plays an important role in the de novo pathway of purine nucleotide biosynthesis.</text>
</comment>
<dbReference type="GO" id="GO:0044208">
    <property type="term" value="P:'de novo' AMP biosynthetic process"/>
    <property type="evidence" value="ECO:0007669"/>
    <property type="project" value="UniProtKB-UniRule"/>
</dbReference>
<dbReference type="Gene3D" id="3.40.440.10">
    <property type="entry name" value="Adenylosuccinate Synthetase, subunit A, domain 1"/>
    <property type="match status" value="1"/>
</dbReference>
<protein>
    <recommendedName>
        <fullName evidence="8 10">Adenylosuccinate synthetase</fullName>
        <shortName evidence="8">AMPSase</shortName>
        <shortName evidence="8">AdSS</shortName>
        <ecNumber evidence="8 10">6.3.4.4</ecNumber>
    </recommendedName>
    <alternativeName>
        <fullName evidence="8">IMP--aspartate ligase</fullName>
    </alternativeName>
</protein>
<dbReference type="GO" id="GO:0004019">
    <property type="term" value="F:adenylosuccinate synthase activity"/>
    <property type="evidence" value="ECO:0007669"/>
    <property type="project" value="UniProtKB-UniRule"/>
</dbReference>
<feature type="binding site" evidence="8">
    <location>
        <position position="341"/>
    </location>
    <ligand>
        <name>IMP</name>
        <dbReference type="ChEBI" id="CHEBI:58053"/>
    </ligand>
</feature>
<dbReference type="PROSITE" id="PS00513">
    <property type="entry name" value="ADENYLOSUCCIN_SYN_2"/>
    <property type="match status" value="1"/>
</dbReference>
<feature type="active site" evidence="9">
    <location>
        <position position="180"/>
    </location>
</feature>
<keyword evidence="7 8" id="KW-0342">GTP-binding</keyword>
<evidence type="ECO:0000256" key="5">
    <source>
        <dbReference type="ARBA" id="ARBA00022755"/>
    </source>
</evidence>
<feature type="active site" description="Proton donor" evidence="8">
    <location>
        <position position="78"/>
    </location>
</feature>
<dbReference type="AlphaFoldDB" id="A0A8J5XP33"/>
<dbReference type="GO" id="GO:0005737">
    <property type="term" value="C:cytoplasm"/>
    <property type="evidence" value="ECO:0007669"/>
    <property type="project" value="UniProtKB-SubCell"/>
</dbReference>
<comment type="subcellular location">
    <subcellularLocation>
        <location evidence="8">Cytoplasm</location>
    </subcellularLocation>
</comment>
<dbReference type="OrthoDB" id="10265645at2759"/>
<dbReference type="CDD" id="cd03108">
    <property type="entry name" value="AdSS"/>
    <property type="match status" value="1"/>
</dbReference>
<dbReference type="Gene3D" id="1.10.300.10">
    <property type="entry name" value="Adenylosuccinate Synthetase, subunit A, domain 2"/>
    <property type="match status" value="1"/>
</dbReference>
<dbReference type="GO" id="GO:0046040">
    <property type="term" value="P:IMP metabolic process"/>
    <property type="evidence" value="ECO:0007669"/>
    <property type="project" value="TreeGrafter"/>
</dbReference>
<feature type="binding site" evidence="8">
    <location>
        <position position="183"/>
    </location>
    <ligand>
        <name>IMP</name>
        <dbReference type="ChEBI" id="CHEBI:58053"/>
        <note>ligand shared between dimeric partners</note>
    </ligand>
</feature>
<dbReference type="EC" id="6.3.4.4" evidence="8 10"/>
<accession>A0A8J5XP33</accession>
<dbReference type="Proteomes" id="UP000751190">
    <property type="component" value="Unassembled WGS sequence"/>
</dbReference>
<dbReference type="SMART" id="SM00788">
    <property type="entry name" value="Adenylsucc_synt"/>
    <property type="match status" value="1"/>
</dbReference>
<keyword evidence="2 8" id="KW-0436">Ligase</keyword>
<reference evidence="11" key="1">
    <citation type="submission" date="2021-05" db="EMBL/GenBank/DDBJ databases">
        <title>The genome of the haptophyte Pavlova lutheri (Diacronema luteri, Pavlovales) - a model for lipid biosynthesis in eukaryotic algae.</title>
        <authorList>
            <person name="Hulatt C.J."/>
            <person name="Posewitz M.C."/>
        </authorList>
    </citation>
    <scope>NUCLEOTIDE SEQUENCE</scope>
    <source>
        <strain evidence="11">NIVA-4/92</strain>
    </source>
</reference>
<comment type="similarity">
    <text evidence="8 10">Belongs to the adenylosuccinate synthetase family.</text>
</comment>
<comment type="pathway">
    <text evidence="8 10">Purine metabolism; AMP biosynthesis via de novo pathway; AMP from IMP: step 1/2.</text>
</comment>
<feature type="binding site" evidence="8">
    <location>
        <begin position="337"/>
        <end position="343"/>
    </location>
    <ligand>
        <name>substrate</name>
    </ligand>
</feature>
<feature type="binding site" evidence="8">
    <location>
        <position position="50"/>
    </location>
    <ligand>
        <name>Mg(2+)</name>
        <dbReference type="ChEBI" id="CHEBI:18420"/>
    </ligand>
</feature>
<dbReference type="NCBIfam" id="TIGR00184">
    <property type="entry name" value="purA"/>
    <property type="match status" value="1"/>
</dbReference>
<dbReference type="UniPathway" id="UPA00075">
    <property type="reaction ID" value="UER00335"/>
</dbReference>
<organism evidence="11 12">
    <name type="scientific">Diacronema lutheri</name>
    <name type="common">Unicellular marine alga</name>
    <name type="synonym">Monochrysis lutheri</name>
    <dbReference type="NCBI Taxonomy" id="2081491"/>
    <lineage>
        <taxon>Eukaryota</taxon>
        <taxon>Haptista</taxon>
        <taxon>Haptophyta</taxon>
        <taxon>Pavlovophyceae</taxon>
        <taxon>Pavlovales</taxon>
        <taxon>Pavlovaceae</taxon>
        <taxon>Diacronema</taxon>
    </lineage>
</organism>
<feature type="binding site" evidence="8">
    <location>
        <begin position="77"/>
        <end position="79"/>
    </location>
    <ligand>
        <name>GTP</name>
        <dbReference type="ChEBI" id="CHEBI:37565"/>
    </ligand>
</feature>
<evidence type="ECO:0000256" key="4">
    <source>
        <dbReference type="ARBA" id="ARBA00022741"/>
    </source>
</evidence>
<dbReference type="Pfam" id="PF00709">
    <property type="entry name" value="Adenylsucc_synt"/>
    <property type="match status" value="1"/>
</dbReference>
<feature type="binding site" evidence="8">
    <location>
        <position position="343"/>
    </location>
    <ligand>
        <name>GTP</name>
        <dbReference type="ChEBI" id="CHEBI:37565"/>
    </ligand>
</feature>
<evidence type="ECO:0000256" key="1">
    <source>
        <dbReference type="ARBA" id="ARBA00011738"/>
    </source>
</evidence>
<evidence type="ECO:0000256" key="3">
    <source>
        <dbReference type="ARBA" id="ARBA00022723"/>
    </source>
</evidence>
<dbReference type="OMA" id="FHHAKPI"/>
<dbReference type="HAMAP" id="MF_00011">
    <property type="entry name" value="Adenylosucc_synth"/>
    <property type="match status" value="1"/>
</dbReference>
<dbReference type="InterPro" id="IPR018220">
    <property type="entry name" value="Adenylosuccin_syn_GTP-bd"/>
</dbReference>
<dbReference type="InterPro" id="IPR042109">
    <property type="entry name" value="Adenylosuccinate_synth_dom1"/>
</dbReference>
<name>A0A8J5XP33_DIALT</name>
<sequence>MLSSGGLAAAAAGAVAAGAALYALSRLYKRSDTTGSSAKVVVVLGGQWGDEGKGKLVDILAQTVQVCARFNGGANAGHTLVVEGKKYAFHLVPCGMMNRASKNLIGNGVVVHIPTLLEELAQLKEFDPAALSRLFISDRAAVLLDTHREIDGLIEAEKSSSASGSLGTTKRGIGPCYASKINRNGLRFTDLLDVGTLPSKMRDLYKFQDAHYPGSLARGDIEEEIKRHVEYAKILAPQIVDSTSFIHESIARGERVLIEGANAALLDIDFGTFPYVTSSSTTIGGVFTGLGIHPKQVDCVIGVVKAYTTRVGAGPFPTELHDDVGQRLRNVGHEYGTTTGRPRRCGWLDLQVVKYAACVNGYESINITKLDVLTGLPELKIATSYSLRGKQLPPSAMPAGLADLAAVEVEYVTMPGWQEDISKCASFAQLPAAAQEYLRAIQRLVGVPVSWVGVGPGREDMIQVNI</sequence>
<dbReference type="NCBIfam" id="NF002223">
    <property type="entry name" value="PRK01117.1"/>
    <property type="match status" value="1"/>
</dbReference>